<reference evidence="3" key="1">
    <citation type="submission" date="2024-06" db="EMBL/GenBank/DDBJ databases">
        <title>Multi-omics analyses provide insights into the biosynthesis of the anticancer antibiotic pleurotin in Hohenbuehelia grisea.</title>
        <authorList>
            <person name="Weaver J.A."/>
            <person name="Alberti F."/>
        </authorList>
    </citation>
    <scope>NUCLEOTIDE SEQUENCE [LARGE SCALE GENOMIC DNA]</scope>
    <source>
        <strain evidence="3">T-177</strain>
    </source>
</reference>
<keyword evidence="3" id="KW-1185">Reference proteome</keyword>
<sequence>MAATAATTAVAATSSLAYIPHSSPAPSAFARLLHRSKFASYDPKVKQVYSSPPASAHRGDFGLKRPLALRRKNAFITVKSVDSRFQQTEWNHGESQVRFVRRFEELHVTPRARGDWKNRLGSTEATQWLVDSEFSQVQWGDRQQTAAAIQSTSAPASLATTQASVWDGAPAPRSAHERRLAAAYSEPLGLTPNFDAMSSTEFNHFLDQLRKARPQFHEFLQSIPEVRGQNMHLIAQNQSANYHGQFLQKQMQKLLGATETSETGGHKAQVEREGELKKLERAIYSDPKHPPTRLIGQKPHRSAALDYTHISPLTTFFLAKAQPGLVLQEKFVDRRKAKGNLNRLLPGQNEIEGSRGYELSFEASFVGMTAMLRASQASGKRPLLDLTSEQGIVPPGSAQDAYAGYFAQQSGPDPFPHEARMQVTRPPTIERAPRVVGSDAEGLKGARLAMEVRVEGPVTEPVGTNHGDHSRHNPHPPGSRKYISNAPPAQQTYYTERPGYNYLTPSSRRVTTQSRQRIIKGRFDFGAAGEGSQAGLIKALQFLSPRSKPSVDDEEL</sequence>
<dbReference type="Proteomes" id="UP001556367">
    <property type="component" value="Unassembled WGS sequence"/>
</dbReference>
<dbReference type="EMBL" id="JASNQZ010000015">
    <property type="protein sequence ID" value="KAL0946457.1"/>
    <property type="molecule type" value="Genomic_DNA"/>
</dbReference>
<proteinExistence type="predicted"/>
<protein>
    <submittedName>
        <fullName evidence="2">Uncharacterized protein</fullName>
    </submittedName>
</protein>
<evidence type="ECO:0000313" key="2">
    <source>
        <dbReference type="EMBL" id="KAL0946457.1"/>
    </source>
</evidence>
<dbReference type="Pfam" id="PF11709">
    <property type="entry name" value="Mit_ribos_Mrp51"/>
    <property type="match status" value="1"/>
</dbReference>
<evidence type="ECO:0000313" key="3">
    <source>
        <dbReference type="Proteomes" id="UP001556367"/>
    </source>
</evidence>
<evidence type="ECO:0000256" key="1">
    <source>
        <dbReference type="SAM" id="MobiDB-lite"/>
    </source>
</evidence>
<dbReference type="PANTHER" id="PTHR28058">
    <property type="entry name" value="37S RIBOSOMAL PROTEIN MRP51, MITOCHONDRIAL"/>
    <property type="match status" value="1"/>
</dbReference>
<dbReference type="PANTHER" id="PTHR28058:SF1">
    <property type="entry name" value="SMALL RIBOSOMAL SUBUNIT PROTEIN BS1M"/>
    <property type="match status" value="1"/>
</dbReference>
<organism evidence="2 3">
    <name type="scientific">Hohenbuehelia grisea</name>
    <dbReference type="NCBI Taxonomy" id="104357"/>
    <lineage>
        <taxon>Eukaryota</taxon>
        <taxon>Fungi</taxon>
        <taxon>Dikarya</taxon>
        <taxon>Basidiomycota</taxon>
        <taxon>Agaricomycotina</taxon>
        <taxon>Agaricomycetes</taxon>
        <taxon>Agaricomycetidae</taxon>
        <taxon>Agaricales</taxon>
        <taxon>Pleurotineae</taxon>
        <taxon>Pleurotaceae</taxon>
        <taxon>Hohenbuehelia</taxon>
    </lineage>
</organism>
<name>A0ABR3IT30_9AGAR</name>
<feature type="region of interest" description="Disordered" evidence="1">
    <location>
        <begin position="458"/>
        <end position="485"/>
    </location>
</feature>
<dbReference type="InterPro" id="IPR016712">
    <property type="entry name" value="Rbsml_bS1m-like"/>
</dbReference>
<gene>
    <name evidence="2" type="ORF">HGRIS_012679</name>
</gene>
<accession>A0ABR3IT30</accession>
<comment type="caution">
    <text evidence="2">The sequence shown here is derived from an EMBL/GenBank/DDBJ whole genome shotgun (WGS) entry which is preliminary data.</text>
</comment>